<feature type="compositionally biased region" description="Acidic residues" evidence="1">
    <location>
        <begin position="109"/>
        <end position="120"/>
    </location>
</feature>
<organism evidence="3 4">
    <name type="scientific">Mytilus galloprovincialis</name>
    <name type="common">Mediterranean mussel</name>
    <dbReference type="NCBI Taxonomy" id="29158"/>
    <lineage>
        <taxon>Eukaryota</taxon>
        <taxon>Metazoa</taxon>
        <taxon>Spiralia</taxon>
        <taxon>Lophotrochozoa</taxon>
        <taxon>Mollusca</taxon>
        <taxon>Bivalvia</taxon>
        <taxon>Autobranchia</taxon>
        <taxon>Pteriomorphia</taxon>
        <taxon>Mytilida</taxon>
        <taxon>Mytiloidea</taxon>
        <taxon>Mytilidae</taxon>
        <taxon>Mytilinae</taxon>
        <taxon>Mytilus</taxon>
    </lineage>
</organism>
<dbReference type="PROSITE" id="PS50868">
    <property type="entry name" value="POST_SET"/>
    <property type="match status" value="1"/>
</dbReference>
<feature type="domain" description="Post-SET" evidence="2">
    <location>
        <begin position="56"/>
        <end position="72"/>
    </location>
</feature>
<feature type="non-terminal residue" evidence="3">
    <location>
        <position position="1"/>
    </location>
</feature>
<gene>
    <name evidence="3" type="ORF">AM593_03200</name>
</gene>
<dbReference type="Proteomes" id="UP000266721">
    <property type="component" value="Unassembled WGS sequence"/>
</dbReference>
<accession>A0A409V6F0</accession>
<reference evidence="3 4" key="1">
    <citation type="journal article" date="2016" name="PLoS ONE">
        <title>A First Insight into the Genome of the Filter-Feeder Mussel Mytilus galloprovincialis.</title>
        <authorList>
            <person name="Murgarella M."/>
            <person name="Puiu D."/>
            <person name="Novoa B."/>
            <person name="Figueras A."/>
            <person name="Posada D."/>
            <person name="Canchaya C."/>
        </authorList>
    </citation>
    <scope>NUCLEOTIDE SEQUENCE [LARGE SCALE GENOMIC DNA]</scope>
    <source>
        <tissue evidence="3">Muscle</tissue>
    </source>
</reference>
<evidence type="ECO:0000259" key="2">
    <source>
        <dbReference type="PROSITE" id="PS50868"/>
    </source>
</evidence>
<keyword evidence="4" id="KW-1185">Reference proteome</keyword>
<proteinExistence type="predicted"/>
<dbReference type="AlphaFoldDB" id="A0A409V6F0"/>
<evidence type="ECO:0000256" key="1">
    <source>
        <dbReference type="SAM" id="MobiDB-lite"/>
    </source>
</evidence>
<dbReference type="InterPro" id="IPR003616">
    <property type="entry name" value="Post-SET_dom"/>
</dbReference>
<feature type="region of interest" description="Disordered" evidence="1">
    <location>
        <begin position="100"/>
        <end position="120"/>
    </location>
</feature>
<name>A0A409V6F0_MYTGA</name>
<protein>
    <recommendedName>
        <fullName evidence="2">Post-SET domain-containing protein</fullName>
    </recommendedName>
</protein>
<evidence type="ECO:0000313" key="3">
    <source>
        <dbReference type="EMBL" id="OPL20220.1"/>
    </source>
</evidence>
<evidence type="ECO:0000313" key="4">
    <source>
        <dbReference type="Proteomes" id="UP000266721"/>
    </source>
</evidence>
<sequence>MEYQYEAATERVSEALETVKYDLMKVRNQDDQLMRQLLNINATIKKLTTNPSKRCSQLFCSCGSTNCRGKRIISASDMRKIDTPMPLKGTLAAFRALSINSTGSGSDYESSDDEINDFSDSDCDVFKDKTSDDENRFKSISCRVSCSGSPCNRHDR</sequence>
<feature type="non-terminal residue" evidence="3">
    <location>
        <position position="156"/>
    </location>
</feature>
<dbReference type="EMBL" id="KV616062">
    <property type="protein sequence ID" value="OPL20220.1"/>
    <property type="molecule type" value="Genomic_DNA"/>
</dbReference>